<dbReference type="PANTHER" id="PTHR47926:SF512">
    <property type="entry name" value="REPEAT (PPR) SUPERFAMILY PROTEIN, PUTATIVE-RELATED"/>
    <property type="match status" value="1"/>
</dbReference>
<evidence type="ECO:0000313" key="1">
    <source>
        <dbReference type="EMBL" id="KAL3714967.1"/>
    </source>
</evidence>
<evidence type="ECO:0000313" key="2">
    <source>
        <dbReference type="Proteomes" id="UP001634007"/>
    </source>
</evidence>
<reference evidence="1 2" key="1">
    <citation type="submission" date="2024-11" db="EMBL/GenBank/DDBJ databases">
        <title>Chromosome-level genome assembly of Eucalyptus globulus Labill. provides insights into its genome evolution.</title>
        <authorList>
            <person name="Li X."/>
        </authorList>
    </citation>
    <scope>NUCLEOTIDE SEQUENCE [LARGE SCALE GENOMIC DNA]</scope>
    <source>
        <strain evidence="1">CL2024</strain>
        <tissue evidence="1">Fresh tender leaves</tissue>
    </source>
</reference>
<name>A0ABD3IJ02_EUCGL</name>
<dbReference type="EMBL" id="JBJKBG010000011">
    <property type="protein sequence ID" value="KAL3714967.1"/>
    <property type="molecule type" value="Genomic_DNA"/>
</dbReference>
<protein>
    <submittedName>
        <fullName evidence="1">Uncharacterized protein</fullName>
    </submittedName>
</protein>
<dbReference type="InterPro" id="IPR046960">
    <property type="entry name" value="PPR_At4g14850-like_plant"/>
</dbReference>
<dbReference type="InterPro" id="IPR011990">
    <property type="entry name" value="TPR-like_helical_dom_sf"/>
</dbReference>
<sequence length="152" mass="17058">RREPERDEVASISILCVCGTLGSDKRIHMLLNLDYFQILSSKCIDWNINAAENVFNNMPAHDVVSSNGLIACVDAGIKPGRIFLVISAYKYTKMRLVDEGCGFFSSMRTEFNIEPSQEHYAAAFVDILGFWGLLELAEKIFSNMPFEPEALV</sequence>
<keyword evidence="2" id="KW-1185">Reference proteome</keyword>
<accession>A0ABD3IJ02</accession>
<dbReference type="AlphaFoldDB" id="A0ABD3IJ02"/>
<comment type="caution">
    <text evidence="1">The sequence shown here is derived from an EMBL/GenBank/DDBJ whole genome shotgun (WGS) entry which is preliminary data.</text>
</comment>
<organism evidence="1 2">
    <name type="scientific">Eucalyptus globulus</name>
    <name type="common">Tasmanian blue gum</name>
    <dbReference type="NCBI Taxonomy" id="34317"/>
    <lineage>
        <taxon>Eukaryota</taxon>
        <taxon>Viridiplantae</taxon>
        <taxon>Streptophyta</taxon>
        <taxon>Embryophyta</taxon>
        <taxon>Tracheophyta</taxon>
        <taxon>Spermatophyta</taxon>
        <taxon>Magnoliopsida</taxon>
        <taxon>eudicotyledons</taxon>
        <taxon>Gunneridae</taxon>
        <taxon>Pentapetalae</taxon>
        <taxon>rosids</taxon>
        <taxon>malvids</taxon>
        <taxon>Myrtales</taxon>
        <taxon>Myrtaceae</taxon>
        <taxon>Myrtoideae</taxon>
        <taxon>Eucalypteae</taxon>
        <taxon>Eucalyptus</taxon>
    </lineage>
</organism>
<feature type="non-terminal residue" evidence="1">
    <location>
        <position position="1"/>
    </location>
</feature>
<gene>
    <name evidence="1" type="ORF">ACJRO7_006815</name>
</gene>
<dbReference type="PANTHER" id="PTHR47926">
    <property type="entry name" value="PENTATRICOPEPTIDE REPEAT-CONTAINING PROTEIN"/>
    <property type="match status" value="1"/>
</dbReference>
<proteinExistence type="predicted"/>
<dbReference type="Gene3D" id="1.25.40.10">
    <property type="entry name" value="Tetratricopeptide repeat domain"/>
    <property type="match status" value="1"/>
</dbReference>
<dbReference type="Proteomes" id="UP001634007">
    <property type="component" value="Unassembled WGS sequence"/>
</dbReference>